<keyword evidence="1" id="KW-0812">Transmembrane</keyword>
<dbReference type="OrthoDB" id="1695052at2"/>
<evidence type="ECO:0000313" key="4">
    <source>
        <dbReference type="EMBL" id="PEG32451.1"/>
    </source>
</evidence>
<dbReference type="Proteomes" id="UP000220840">
    <property type="component" value="Unassembled WGS sequence"/>
</dbReference>
<dbReference type="Gene3D" id="2.60.40.1630">
    <property type="entry name" value="bacillus anthracis domain"/>
    <property type="match status" value="1"/>
</dbReference>
<comment type="caution">
    <text evidence="4">The sequence shown here is derived from an EMBL/GenBank/DDBJ whole genome shotgun (WGS) entry which is preliminary data.</text>
</comment>
<feature type="transmembrane region" description="Helical" evidence="1">
    <location>
        <begin position="45"/>
        <end position="66"/>
    </location>
</feature>
<feature type="domain" description="DUF5643" evidence="3">
    <location>
        <begin position="227"/>
        <end position="333"/>
    </location>
</feature>
<dbReference type="Pfam" id="PF18705">
    <property type="entry name" value="DUF5643"/>
    <property type="match status" value="1"/>
</dbReference>
<keyword evidence="1" id="KW-0472">Membrane</keyword>
<reference evidence="4 5" key="1">
    <citation type="submission" date="2017-10" db="EMBL/GenBank/DDBJ databases">
        <title>Effective Description of Clostridium neonatale sp. nov. linked to necrotizing enterocolitis in neonates and a clarification of species assignable to the genus Clostridium (Prazmowski 1880) emend. Lawson and Rainey 2016.</title>
        <authorList>
            <person name="Bernard K."/>
            <person name="Burdz T."/>
            <person name="Wiebe D."/>
            <person name="Balcewich B."/>
            <person name="Alfa M."/>
            <person name="Bernier A.-M."/>
        </authorList>
    </citation>
    <scope>NUCLEOTIDE SEQUENCE [LARGE SCALE GENOMIC DNA]</scope>
    <source>
        <strain evidence="4 5">LCDC99A005</strain>
    </source>
</reference>
<sequence length="348" mass="39097">MERDIYKMLNEADINIEDYKKEDFDELEKKRLKNKVRKSINKKRLNKGSIAAAVAVACVVSVGLFGTDAGAQVLAKVSESIASSIGVEKNLDSYNTVVNKCITDNGITIQLNEVILDESQKQLIISDTISSQKALKEYESYDADKTVYINNKKVKFEGSIGSSGNLDDYSSQSVIEYDLTALKDVDLTGELDIKIVYSKVTVNYENPQRGKWVFEFKSNGDALKIDTKEIKLNNSFTLENGEKIILEKYTSNALGHNIMCKVENSNKNESYDVMLKGTDDLGNNVEFCLTRGSKDSMILRYNNIDRNLDENAKELTLTPYAVKFPEESGQLSHDFKKVGEEFKISLMD</sequence>
<evidence type="ECO:0000259" key="3">
    <source>
        <dbReference type="Pfam" id="PF18705"/>
    </source>
</evidence>
<evidence type="ECO:0000313" key="5">
    <source>
        <dbReference type="Proteomes" id="UP000220840"/>
    </source>
</evidence>
<dbReference type="Gene3D" id="2.60.40.1640">
    <property type="entry name" value="Conserved domain protein"/>
    <property type="match status" value="1"/>
</dbReference>
<dbReference type="InterPro" id="IPR040680">
    <property type="entry name" value="DUF5643"/>
</dbReference>
<name>A0A2A7MM64_9CLOT</name>
<dbReference type="RefSeq" id="WP_058296594.1">
    <property type="nucleotide sequence ID" value="NZ_CAMRXB010000052.1"/>
</dbReference>
<proteinExistence type="predicted"/>
<dbReference type="Pfam" id="PF13786">
    <property type="entry name" value="DUF4179"/>
    <property type="match status" value="1"/>
</dbReference>
<dbReference type="AlphaFoldDB" id="A0A2A7MM64"/>
<dbReference type="STRING" id="137838.GCA_001458595_03967"/>
<gene>
    <name evidence="4" type="ORF">CQ394_12385</name>
</gene>
<feature type="domain" description="DUF4179" evidence="2">
    <location>
        <begin position="41"/>
        <end position="128"/>
    </location>
</feature>
<dbReference type="InterPro" id="IPR025436">
    <property type="entry name" value="DUF4179"/>
</dbReference>
<protein>
    <submittedName>
        <fullName evidence="4">DUF4179 domain-containing protein</fullName>
    </submittedName>
</protein>
<evidence type="ECO:0000259" key="2">
    <source>
        <dbReference type="Pfam" id="PF13786"/>
    </source>
</evidence>
<evidence type="ECO:0000256" key="1">
    <source>
        <dbReference type="SAM" id="Phobius"/>
    </source>
</evidence>
<keyword evidence="1" id="KW-1133">Transmembrane helix</keyword>
<organism evidence="4 5">
    <name type="scientific">Clostridium neonatale</name>
    <dbReference type="NCBI Taxonomy" id="137838"/>
    <lineage>
        <taxon>Bacteria</taxon>
        <taxon>Bacillati</taxon>
        <taxon>Bacillota</taxon>
        <taxon>Clostridia</taxon>
        <taxon>Eubacteriales</taxon>
        <taxon>Clostridiaceae</taxon>
        <taxon>Clostridium</taxon>
    </lineage>
</organism>
<accession>A0A2A7MM64</accession>
<keyword evidence="5" id="KW-1185">Reference proteome</keyword>
<dbReference type="EMBL" id="PDCJ01000001">
    <property type="protein sequence ID" value="PEG32451.1"/>
    <property type="molecule type" value="Genomic_DNA"/>
</dbReference>